<dbReference type="InterPro" id="IPR027359">
    <property type="entry name" value="Volt_channel_dom_sf"/>
</dbReference>
<evidence type="ECO:0000313" key="14">
    <source>
        <dbReference type="Proteomes" id="UP000192223"/>
    </source>
</evidence>
<keyword evidence="3" id="KW-0633">Potassium transport</keyword>
<reference evidence="15" key="1">
    <citation type="submission" date="2025-08" db="UniProtKB">
        <authorList>
            <consortium name="RefSeq"/>
        </authorList>
    </citation>
    <scope>IDENTIFICATION</scope>
    <source>
        <tissue evidence="15">Entire body</tissue>
    </source>
</reference>
<evidence type="ECO:0000256" key="7">
    <source>
        <dbReference type="ARBA" id="ARBA00022958"/>
    </source>
</evidence>
<feature type="transmembrane region" description="Helical" evidence="12">
    <location>
        <begin position="185"/>
        <end position="206"/>
    </location>
</feature>
<dbReference type="FunFam" id="1.10.287.70:FF:000034">
    <property type="entry name" value="Potassium voltage-gated channel subfamily B member"/>
    <property type="match status" value="1"/>
</dbReference>
<sequence length="341" mass="38655">MKMNNNKKAFAVDKIKNKKKKSETYLVIAQHRNQSLFSNKLQVIAIVSILFIVVSTVALTLNTIPSFQVNDEKGNLQDNPQLAMVEAVCITWFSLEYILRFSASPNKWKFFKGGLNIIDLLAILPYFVSLFLLETNKNATDQFQDVRRVVQVFRIMRILRILKLARHSTGLQSLGFTLRNSYKELGLLMLFLAMGVLIFSSLAYFAEKEEPGTKFISIPETFWWAGITMTTVGYGDIYPTTPLGKVIGSVCCICGVLVIALPIPIIVNNFAEFYKNQMRREKALKRREALERAKREGSIVSFHHINLRDAFAKSMDLIDVIVDTGEKTALIGGNEDNRRNS</sequence>
<evidence type="ECO:0000313" key="15">
    <source>
        <dbReference type="RefSeq" id="XP_025832459.1"/>
    </source>
</evidence>
<evidence type="ECO:0000256" key="2">
    <source>
        <dbReference type="ARBA" id="ARBA00022448"/>
    </source>
</evidence>
<dbReference type="GeneID" id="112905061"/>
<protein>
    <submittedName>
        <fullName evidence="15">Potassium voltage-gated channel protein Shab-like isoform X1</fullName>
    </submittedName>
</protein>
<evidence type="ECO:0000256" key="5">
    <source>
        <dbReference type="ARBA" id="ARBA00022826"/>
    </source>
</evidence>
<evidence type="ECO:0000256" key="1">
    <source>
        <dbReference type="ARBA" id="ARBA00004141"/>
    </source>
</evidence>
<dbReference type="PRINTS" id="PR01495">
    <property type="entry name" value="SHABCHANNEL"/>
</dbReference>
<keyword evidence="7" id="KW-0630">Potassium</keyword>
<name>A0A7F5R920_AGRPL</name>
<dbReference type="Gene3D" id="1.20.120.350">
    <property type="entry name" value="Voltage-gated potassium channels. Chain C"/>
    <property type="match status" value="1"/>
</dbReference>
<organism evidence="14 15">
    <name type="scientific">Agrilus planipennis</name>
    <name type="common">Emerald ash borer</name>
    <name type="synonym">Agrilus marcopoli</name>
    <dbReference type="NCBI Taxonomy" id="224129"/>
    <lineage>
        <taxon>Eukaryota</taxon>
        <taxon>Metazoa</taxon>
        <taxon>Ecdysozoa</taxon>
        <taxon>Arthropoda</taxon>
        <taxon>Hexapoda</taxon>
        <taxon>Insecta</taxon>
        <taxon>Pterygota</taxon>
        <taxon>Neoptera</taxon>
        <taxon>Endopterygota</taxon>
        <taxon>Coleoptera</taxon>
        <taxon>Polyphaga</taxon>
        <taxon>Elateriformia</taxon>
        <taxon>Buprestoidea</taxon>
        <taxon>Buprestidae</taxon>
        <taxon>Agrilinae</taxon>
        <taxon>Agrilus</taxon>
    </lineage>
</organism>
<keyword evidence="9" id="KW-0406">Ion transport</keyword>
<keyword evidence="10 12" id="KW-0472">Membrane</keyword>
<dbReference type="InterPro" id="IPR005821">
    <property type="entry name" value="Ion_trans_dom"/>
</dbReference>
<evidence type="ECO:0000256" key="3">
    <source>
        <dbReference type="ARBA" id="ARBA00022538"/>
    </source>
</evidence>
<evidence type="ECO:0000256" key="9">
    <source>
        <dbReference type="ARBA" id="ARBA00023065"/>
    </source>
</evidence>
<evidence type="ECO:0000256" key="11">
    <source>
        <dbReference type="ARBA" id="ARBA00023303"/>
    </source>
</evidence>
<dbReference type="Pfam" id="PF00520">
    <property type="entry name" value="Ion_trans"/>
    <property type="match status" value="1"/>
</dbReference>
<feature type="transmembrane region" description="Helical" evidence="12">
    <location>
        <begin position="246"/>
        <end position="271"/>
    </location>
</feature>
<dbReference type="GO" id="GO:0005251">
    <property type="term" value="F:delayed rectifier potassium channel activity"/>
    <property type="evidence" value="ECO:0007669"/>
    <property type="project" value="TreeGrafter"/>
</dbReference>
<keyword evidence="8 12" id="KW-1133">Transmembrane helix</keyword>
<dbReference type="SUPFAM" id="SSF81324">
    <property type="entry name" value="Voltage-gated potassium channels"/>
    <property type="match status" value="1"/>
</dbReference>
<dbReference type="FunFam" id="1.20.120.350:FF:000018">
    <property type="entry name" value="Potassium voltage-gated channel subfamily B member"/>
    <property type="match status" value="1"/>
</dbReference>
<dbReference type="InterPro" id="IPR028325">
    <property type="entry name" value="VG_K_chnl"/>
</dbReference>
<evidence type="ECO:0000256" key="6">
    <source>
        <dbReference type="ARBA" id="ARBA00022882"/>
    </source>
</evidence>
<dbReference type="KEGG" id="apln:112905061"/>
<feature type="transmembrane region" description="Helical" evidence="12">
    <location>
        <begin position="41"/>
        <end position="61"/>
    </location>
</feature>
<proteinExistence type="predicted"/>
<dbReference type="AlphaFoldDB" id="A0A7F5R920"/>
<dbReference type="OrthoDB" id="296522at2759"/>
<comment type="subcellular location">
    <subcellularLocation>
        <location evidence="1">Membrane</location>
        <topology evidence="1">Multi-pass membrane protein</topology>
    </subcellularLocation>
</comment>
<evidence type="ECO:0000256" key="12">
    <source>
        <dbReference type="SAM" id="Phobius"/>
    </source>
</evidence>
<dbReference type="Proteomes" id="UP000192223">
    <property type="component" value="Unplaced"/>
</dbReference>
<evidence type="ECO:0000256" key="10">
    <source>
        <dbReference type="ARBA" id="ARBA00023136"/>
    </source>
</evidence>
<keyword evidence="11" id="KW-0407">Ion channel</keyword>
<dbReference type="InterPro" id="IPR003973">
    <property type="entry name" value="K_chnl_volt-dep_Kv2"/>
</dbReference>
<keyword evidence="4 12" id="KW-0812">Transmembrane</keyword>
<keyword evidence="6" id="KW-0851">Voltage-gated channel</keyword>
<keyword evidence="2" id="KW-0813">Transport</keyword>
<dbReference type="GO" id="GO:0008076">
    <property type="term" value="C:voltage-gated potassium channel complex"/>
    <property type="evidence" value="ECO:0007669"/>
    <property type="project" value="InterPro"/>
</dbReference>
<dbReference type="PRINTS" id="PR00169">
    <property type="entry name" value="KCHANNEL"/>
</dbReference>
<evidence type="ECO:0000256" key="8">
    <source>
        <dbReference type="ARBA" id="ARBA00022989"/>
    </source>
</evidence>
<feature type="domain" description="Ion transport" evidence="13">
    <location>
        <begin position="43"/>
        <end position="277"/>
    </location>
</feature>
<evidence type="ECO:0000256" key="4">
    <source>
        <dbReference type="ARBA" id="ARBA00022692"/>
    </source>
</evidence>
<dbReference type="PRINTS" id="PR01491">
    <property type="entry name" value="KVCHANNEL"/>
</dbReference>
<keyword evidence="5" id="KW-0631">Potassium channel</keyword>
<feature type="transmembrane region" description="Helical" evidence="12">
    <location>
        <begin position="113"/>
        <end position="133"/>
    </location>
</feature>
<dbReference type="PANTHER" id="PTHR11537">
    <property type="entry name" value="VOLTAGE-GATED POTASSIUM CHANNEL"/>
    <property type="match status" value="1"/>
</dbReference>
<keyword evidence="14" id="KW-1185">Reference proteome</keyword>
<gene>
    <name evidence="15" type="primary">LOC112905061</name>
</gene>
<accession>A0A7F5R920</accession>
<dbReference type="Gene3D" id="1.10.287.70">
    <property type="match status" value="1"/>
</dbReference>
<dbReference type="PANTHER" id="PTHR11537:SF254">
    <property type="entry name" value="POTASSIUM VOLTAGE-GATED CHANNEL PROTEIN SHAB"/>
    <property type="match status" value="1"/>
</dbReference>
<dbReference type="InParanoid" id="A0A7F5R920"/>
<evidence type="ECO:0000259" key="13">
    <source>
        <dbReference type="Pfam" id="PF00520"/>
    </source>
</evidence>
<dbReference type="RefSeq" id="XP_025832459.1">
    <property type="nucleotide sequence ID" value="XM_025976674.1"/>
</dbReference>
<dbReference type="GO" id="GO:0001508">
    <property type="term" value="P:action potential"/>
    <property type="evidence" value="ECO:0007669"/>
    <property type="project" value="TreeGrafter"/>
</dbReference>
<dbReference type="InterPro" id="IPR003968">
    <property type="entry name" value="K_chnl_volt-dep_Kv"/>
</dbReference>